<proteinExistence type="predicted"/>
<dbReference type="PANTHER" id="PTHR34203">
    <property type="entry name" value="METHYLTRANSFERASE, FKBM FAMILY PROTEIN"/>
    <property type="match status" value="1"/>
</dbReference>
<comment type="caution">
    <text evidence="2">The sequence shown here is derived from an EMBL/GenBank/DDBJ whole genome shotgun (WGS) entry which is preliminary data.</text>
</comment>
<feature type="domain" description="Methyltransferase FkbM" evidence="1">
    <location>
        <begin position="208"/>
        <end position="339"/>
    </location>
</feature>
<reference evidence="2 3" key="1">
    <citation type="journal article" date="2015" name="Nature">
        <title>rRNA introns, odd ribosomes, and small enigmatic genomes across a large radiation of phyla.</title>
        <authorList>
            <person name="Brown C.T."/>
            <person name="Hug L.A."/>
            <person name="Thomas B.C."/>
            <person name="Sharon I."/>
            <person name="Castelle C.J."/>
            <person name="Singh A."/>
            <person name="Wilkins M.J."/>
            <person name="Williams K.H."/>
            <person name="Banfield J.F."/>
        </authorList>
    </citation>
    <scope>NUCLEOTIDE SEQUENCE [LARGE SCALE GENOMIC DNA]</scope>
</reference>
<dbReference type="Pfam" id="PF05050">
    <property type="entry name" value="Methyltransf_21"/>
    <property type="match status" value="1"/>
</dbReference>
<dbReference type="InterPro" id="IPR052514">
    <property type="entry name" value="SAM-dependent_MTase"/>
</dbReference>
<dbReference type="NCBIfam" id="TIGR01444">
    <property type="entry name" value="fkbM_fam"/>
    <property type="match status" value="1"/>
</dbReference>
<dbReference type="AlphaFoldDB" id="A0A0G1JGR3"/>
<dbReference type="InterPro" id="IPR006342">
    <property type="entry name" value="FkbM_mtfrase"/>
</dbReference>
<dbReference type="InterPro" id="IPR029063">
    <property type="entry name" value="SAM-dependent_MTases_sf"/>
</dbReference>
<dbReference type="GO" id="GO:0032259">
    <property type="term" value="P:methylation"/>
    <property type="evidence" value="ECO:0007669"/>
    <property type="project" value="UniProtKB-KW"/>
</dbReference>
<dbReference type="Gene3D" id="3.40.50.150">
    <property type="entry name" value="Vaccinia Virus protein VP39"/>
    <property type="match status" value="2"/>
</dbReference>
<organism evidence="2 3">
    <name type="scientific">Candidatus Collierbacteria bacterium GW2011_GWA1_44_12</name>
    <dbReference type="NCBI Taxonomy" id="1618376"/>
    <lineage>
        <taxon>Bacteria</taxon>
        <taxon>Candidatus Collieribacteriota</taxon>
    </lineage>
</organism>
<evidence type="ECO:0000259" key="1">
    <source>
        <dbReference type="Pfam" id="PF05050"/>
    </source>
</evidence>
<dbReference type="GO" id="GO:0008168">
    <property type="term" value="F:methyltransferase activity"/>
    <property type="evidence" value="ECO:0007669"/>
    <property type="project" value="UniProtKB-KW"/>
</dbReference>
<gene>
    <name evidence="2" type="ORF">UW23_C0034G0003</name>
</gene>
<dbReference type="SUPFAM" id="SSF53335">
    <property type="entry name" value="S-adenosyl-L-methionine-dependent methyltransferases"/>
    <property type="match status" value="2"/>
</dbReference>
<evidence type="ECO:0000313" key="2">
    <source>
        <dbReference type="EMBL" id="KKT34564.1"/>
    </source>
</evidence>
<evidence type="ECO:0000313" key="3">
    <source>
        <dbReference type="Proteomes" id="UP000034069"/>
    </source>
</evidence>
<keyword evidence="2" id="KW-0808">Transferase</keyword>
<dbReference type="Proteomes" id="UP000034069">
    <property type="component" value="Unassembled WGS sequence"/>
</dbReference>
<protein>
    <submittedName>
        <fullName evidence="2">FkbM family methyltransferase</fullName>
    </submittedName>
</protein>
<sequence>MASHLPVLVRAFDLSEGDILEIGTGYFSTNVLHWMCETTGRKMVSYEMDPKWYERAKRFQTDFHDVIFVKDWDSIPLDKKHWGLAFIDHAPHTRRAIEIERLKDLADLIVAHDTEPAHENEYDYPRIYPLFKYRYDYKKVLPWTSVLSNSNDLKNFYSKSTAKIRGIEINLHPNERLSNYHRQTHDFFEPELLDFIRKQHNKQKVIVDVGANIGNHAIYFANFLKYEELICFEPIPDNFELLKQNLSYPNIKLFQLALSDKETTIKMTPNSRNMGASKVEVDGTVDIEAITLDSLNLKDVTLLKIDVERHEPFVLAGAKKTIDRCHPLILIEDRYLRYEKLLPGYVLEKGWPQYMTYLYKWAGDTGQSRTIAD</sequence>
<keyword evidence="2" id="KW-0489">Methyltransferase</keyword>
<accession>A0A0G1JGR3</accession>
<name>A0A0G1JGR3_9BACT</name>
<dbReference type="PANTHER" id="PTHR34203:SF15">
    <property type="entry name" value="SLL1173 PROTEIN"/>
    <property type="match status" value="1"/>
</dbReference>
<dbReference type="EMBL" id="LCHN01000034">
    <property type="protein sequence ID" value="KKT34564.1"/>
    <property type="molecule type" value="Genomic_DNA"/>
</dbReference>